<dbReference type="Gene3D" id="3.30.1330.60">
    <property type="entry name" value="OmpA-like domain"/>
    <property type="match status" value="1"/>
</dbReference>
<dbReference type="InterPro" id="IPR036737">
    <property type="entry name" value="OmpA-like_sf"/>
</dbReference>
<organism evidence="3 4">
    <name type="scientific">Belliella baltica (strain DSM 15883 / CIP 108006 / LMG 21964 / BA134)</name>
    <dbReference type="NCBI Taxonomy" id="866536"/>
    <lineage>
        <taxon>Bacteria</taxon>
        <taxon>Pseudomonadati</taxon>
        <taxon>Bacteroidota</taxon>
        <taxon>Cytophagia</taxon>
        <taxon>Cytophagales</taxon>
        <taxon>Cyclobacteriaceae</taxon>
        <taxon>Belliella</taxon>
    </lineage>
</organism>
<sequence length="563" mass="62994">MIKNDLLNIIIKASSVFLLAFSFTSFAFSQEISSLKILNSPYDEQHPVISPTGEVFFSVGFNPENLGGAIDLGDIWMAKKSYLEEWEQPIHVKSLSTTGNDVLVGFPDALTAYVYHSGTFNGIKQGIHQYSRFGSEWNYVRPLEMGNFKNQGSHFSGRLSADHALIIMSMTSFGSFGNEDIYVSEQIREGVWTSPQNLGSDINSASQEQTPSISADLTTLYYSSNSNKPGSGRDIFMAKRIGQSWDSWSKPTPLEQVNTEGAELSYVVFDKEKNLAFYTSTQNSNGFGDLMMITHQIDVQESVEEVLVSQSQTEAIQKNEKIEITEIDSVKKETTVATIADASVLIFEKDIDSISTAKVQELAEENNFIISVVDANTKNAIPFEITYANKQGLRKIAADPKELQIAFENNKLERFMIASNGYIPRDFLASEWIESSRETIELQPIKTGASIVLKNIQFNRGTSDFADANSIQLLDDLVDFMKFNPSVRIRLEGHTDNAGDPQLNKELSMNRASKIRAYMTVKGVDFERIRIAGWGGSRPIAENDTEEGKRLNRRVEMIIERIQ</sequence>
<proteinExistence type="predicted"/>
<accession>I3Z8K5</accession>
<dbReference type="InterPro" id="IPR050330">
    <property type="entry name" value="Bact_OuterMem_StrucFunc"/>
</dbReference>
<evidence type="ECO:0000256" key="1">
    <source>
        <dbReference type="PROSITE-ProRule" id="PRU00473"/>
    </source>
</evidence>
<dbReference type="AlphaFoldDB" id="I3Z8K5"/>
<dbReference type="CDD" id="cd07185">
    <property type="entry name" value="OmpA_C-like"/>
    <property type="match status" value="1"/>
</dbReference>
<dbReference type="Proteomes" id="UP000006050">
    <property type="component" value="Chromosome"/>
</dbReference>
<dbReference type="PROSITE" id="PS51123">
    <property type="entry name" value="OMPA_2"/>
    <property type="match status" value="1"/>
</dbReference>
<dbReference type="EMBL" id="CP003281">
    <property type="protein sequence ID" value="AFL85573.1"/>
    <property type="molecule type" value="Genomic_DNA"/>
</dbReference>
<keyword evidence="1" id="KW-0472">Membrane</keyword>
<keyword evidence="4" id="KW-1185">Reference proteome</keyword>
<dbReference type="Pfam" id="PF00691">
    <property type="entry name" value="OmpA"/>
    <property type="match status" value="1"/>
</dbReference>
<dbReference type="GO" id="GO:0016020">
    <property type="term" value="C:membrane"/>
    <property type="evidence" value="ECO:0007669"/>
    <property type="project" value="UniProtKB-UniRule"/>
</dbReference>
<dbReference type="PANTHER" id="PTHR30329">
    <property type="entry name" value="STATOR ELEMENT OF FLAGELLAR MOTOR COMPLEX"/>
    <property type="match status" value="1"/>
</dbReference>
<dbReference type="HOGENOM" id="CLU_014978_2_0_10"/>
<dbReference type="RefSeq" id="WP_014773519.1">
    <property type="nucleotide sequence ID" value="NC_018010.1"/>
</dbReference>
<dbReference type="eggNOG" id="COG2885">
    <property type="taxonomic scope" value="Bacteria"/>
</dbReference>
<evidence type="ECO:0000313" key="3">
    <source>
        <dbReference type="EMBL" id="AFL85573.1"/>
    </source>
</evidence>
<gene>
    <name evidence="3" type="ordered locus">Belba_3056</name>
</gene>
<evidence type="ECO:0000259" key="2">
    <source>
        <dbReference type="PROSITE" id="PS51123"/>
    </source>
</evidence>
<name>I3Z8K5_BELBD</name>
<dbReference type="InterPro" id="IPR006665">
    <property type="entry name" value="OmpA-like"/>
</dbReference>
<protein>
    <submittedName>
        <fullName evidence="3">Outer membrane protein/peptidoglycan-associated (Lipo)protein</fullName>
    </submittedName>
</protein>
<dbReference type="STRING" id="866536.Belba_3056"/>
<feature type="domain" description="OmpA-like" evidence="2">
    <location>
        <begin position="445"/>
        <end position="563"/>
    </location>
</feature>
<reference evidence="4" key="1">
    <citation type="submission" date="2012-06" db="EMBL/GenBank/DDBJ databases">
        <title>The complete genome of Belliella baltica DSM 15883.</title>
        <authorList>
            <person name="Lucas S."/>
            <person name="Copeland A."/>
            <person name="Lapidus A."/>
            <person name="Goodwin L."/>
            <person name="Pitluck S."/>
            <person name="Peters L."/>
            <person name="Mikhailova N."/>
            <person name="Davenport K."/>
            <person name="Kyrpides N."/>
            <person name="Mavromatis K."/>
            <person name="Pagani I."/>
            <person name="Ivanova N."/>
            <person name="Ovchinnikova G."/>
            <person name="Zeytun A."/>
            <person name="Detter J.C."/>
            <person name="Han C."/>
            <person name="Land M."/>
            <person name="Hauser L."/>
            <person name="Markowitz V."/>
            <person name="Cheng J.-F."/>
            <person name="Hugenholtz P."/>
            <person name="Woyke T."/>
            <person name="Wu D."/>
            <person name="Tindall B."/>
            <person name="Pomrenke H."/>
            <person name="Brambilla E."/>
            <person name="Klenk H.-P."/>
            <person name="Eisen J.A."/>
        </authorList>
    </citation>
    <scope>NUCLEOTIDE SEQUENCE [LARGE SCALE GENOMIC DNA]</scope>
    <source>
        <strain evidence="4">DSM 15883 / CIP 108006 / LMG 21964 / BA134</strain>
    </source>
</reference>
<dbReference type="OrthoDB" id="9809364at2"/>
<evidence type="ECO:0000313" key="4">
    <source>
        <dbReference type="Proteomes" id="UP000006050"/>
    </source>
</evidence>
<dbReference type="SUPFAM" id="SSF103088">
    <property type="entry name" value="OmpA-like"/>
    <property type="match status" value="1"/>
</dbReference>
<dbReference type="KEGG" id="bbd:Belba_3056"/>
<dbReference type="PANTHER" id="PTHR30329:SF21">
    <property type="entry name" value="LIPOPROTEIN YIAD-RELATED"/>
    <property type="match status" value="1"/>
</dbReference>